<organism evidence="2">
    <name type="scientific">uncultured Rubrobacteraceae bacterium</name>
    <dbReference type="NCBI Taxonomy" id="349277"/>
    <lineage>
        <taxon>Bacteria</taxon>
        <taxon>Bacillati</taxon>
        <taxon>Actinomycetota</taxon>
        <taxon>Rubrobacteria</taxon>
        <taxon>Rubrobacterales</taxon>
        <taxon>Rubrobacteraceae</taxon>
        <taxon>environmental samples</taxon>
    </lineage>
</organism>
<feature type="region of interest" description="Disordered" evidence="1">
    <location>
        <begin position="1"/>
        <end position="53"/>
    </location>
</feature>
<gene>
    <name evidence="2" type="ORF">AVDCRST_MAG12-2505</name>
</gene>
<dbReference type="AlphaFoldDB" id="A0A6J4SGX0"/>
<evidence type="ECO:0000313" key="2">
    <source>
        <dbReference type="EMBL" id="CAA9498572.1"/>
    </source>
</evidence>
<evidence type="ECO:0000256" key="1">
    <source>
        <dbReference type="SAM" id="MobiDB-lite"/>
    </source>
</evidence>
<dbReference type="EMBL" id="CADCVK010000365">
    <property type="protein sequence ID" value="CAA9498572.1"/>
    <property type="molecule type" value="Genomic_DNA"/>
</dbReference>
<feature type="non-terminal residue" evidence="2">
    <location>
        <position position="1"/>
    </location>
</feature>
<protein>
    <submittedName>
        <fullName evidence="2">Uncharacterized protein</fullName>
    </submittedName>
</protein>
<accession>A0A6J4SGX0</accession>
<feature type="compositionally biased region" description="Basic residues" evidence="1">
    <location>
        <begin position="25"/>
        <end position="39"/>
    </location>
</feature>
<feature type="non-terminal residue" evidence="2">
    <location>
        <position position="53"/>
    </location>
</feature>
<reference evidence="2" key="1">
    <citation type="submission" date="2020-02" db="EMBL/GenBank/DDBJ databases">
        <authorList>
            <person name="Meier V. D."/>
        </authorList>
    </citation>
    <scope>NUCLEOTIDE SEQUENCE</scope>
    <source>
        <strain evidence="2">AVDCRST_MAG12</strain>
    </source>
</reference>
<name>A0A6J4SGX0_9ACTN</name>
<sequence>DRMAERTAGGRGGAHQLGVHELRLPRRGRASRQVPRLRGKQGDVRPGAGAGVL</sequence>
<proteinExistence type="predicted"/>